<dbReference type="Proteomes" id="UP000092555">
    <property type="component" value="Unassembled WGS sequence"/>
</dbReference>
<sequence length="750" mass="85064">MAPPAKPPPNGKKTKLYNSRTIRTETVDPSYKNGVLNLPQFIASREYEIKAFEQSQLNTKAASATRVFQSLPRTLRRRTASHNVKRIPKKLRAKGLREMQNTTNGVPSKKQHSRGRELHRLKLQKRLLRLASKIKDSRGVPYSQGATVRDRIQSLNKQLDELKRAKRNILNNAVAALDRCCVGALMAKPSGNIKYANRQKTFTWMPTHVWHAKRFHMTKRWGFQIPFSPNQKCFRSTSRAAKESTLAFESSYYGELIVECGNENAVQKFLNCFTRYAGSVPAWFLQGEKAYNGWIYLDEHKLAPGAVLIDALAHKVLVRLHPSVYEQLFAAVVRWADGQFPVVDCRYALGSIELRGPTALNSLSKVLHLEADEKVADNWRAYAQYRDPRLIPKGTLFSFHVKDPRFWKNPVNPPPTQKDVSGVLLKKELASDPEAVKALFSSESRTYSYKDMYSLKQIGKEFSRRDPCSSHIHASNKFPILIFKTSQEAWCVLMPWFWVQPVWSKLSSVSAVQPAGLRQAHQVNFEYDIPTYPQDFPFLPEGYREHLMATAAEKAAIEKLPLSKQGPTKTTEGFLSMGADWYFLRKWIYGMHFVQEKKEVDMKAAGEFDEQKNRILRTPDDLALVIDSTRNADEARIPIVAFNKRDPDHDRFARRNFIPKKSDFSPLPIAQVALSLSKTGSIKDNARIYEQVPDPGLQNLIGFVTSGAFNFNVGHPTAIGLVSATHKDVRSVLVRNVGCTSFSKANLSLV</sequence>
<evidence type="ECO:0000313" key="8">
    <source>
        <dbReference type="Proteomes" id="UP000092555"/>
    </source>
</evidence>
<accession>A0A1A0HE64</accession>
<dbReference type="Pfam" id="PF08170">
    <property type="entry name" value="POPLD"/>
    <property type="match status" value="1"/>
</dbReference>
<keyword evidence="4" id="KW-0175">Coiled coil</keyword>
<dbReference type="PANTHER" id="PTHR22731">
    <property type="entry name" value="RIBONUCLEASES P/MRP PROTEIN SUBUNIT POP1"/>
    <property type="match status" value="1"/>
</dbReference>
<name>A0A1A0HE64_9ASCO</name>
<comment type="subcellular location">
    <subcellularLocation>
        <location evidence="1">Nucleus</location>
    </subcellularLocation>
</comment>
<keyword evidence="3" id="KW-0539">Nucleus</keyword>
<feature type="domain" description="Pop1 N-terminal" evidence="5">
    <location>
        <begin position="41"/>
        <end position="259"/>
    </location>
</feature>
<evidence type="ECO:0000259" key="6">
    <source>
        <dbReference type="Pfam" id="PF08170"/>
    </source>
</evidence>
<dbReference type="GeneID" id="30030202"/>
<dbReference type="GO" id="GO:0000460">
    <property type="term" value="P:maturation of 5.8S rRNA"/>
    <property type="evidence" value="ECO:0007669"/>
    <property type="project" value="EnsemblFungi"/>
</dbReference>
<dbReference type="Pfam" id="PF06978">
    <property type="entry name" value="POP1_N"/>
    <property type="match status" value="1"/>
</dbReference>
<protein>
    <recommendedName>
        <fullName evidence="9">POP1-domain-containing protein</fullName>
    </recommendedName>
</protein>
<gene>
    <name evidence="7" type="ORF">METBIDRAFT_40082</name>
</gene>
<dbReference type="GO" id="GO:0000294">
    <property type="term" value="P:nuclear-transcribed mRNA catabolic process, RNase MRP-dependent"/>
    <property type="evidence" value="ECO:0007669"/>
    <property type="project" value="EnsemblFungi"/>
</dbReference>
<dbReference type="RefSeq" id="XP_018712776.1">
    <property type="nucleotide sequence ID" value="XM_018857226.1"/>
</dbReference>
<evidence type="ECO:0000256" key="1">
    <source>
        <dbReference type="ARBA" id="ARBA00004123"/>
    </source>
</evidence>
<dbReference type="GO" id="GO:0034965">
    <property type="term" value="P:intronic box C/D snoRNA processing"/>
    <property type="evidence" value="ECO:0007669"/>
    <property type="project" value="EnsemblFungi"/>
</dbReference>
<dbReference type="GO" id="GO:0005697">
    <property type="term" value="C:telomerase holoenzyme complex"/>
    <property type="evidence" value="ECO:0007669"/>
    <property type="project" value="EnsemblFungi"/>
</dbReference>
<feature type="coiled-coil region" evidence="4">
    <location>
        <begin position="145"/>
        <end position="179"/>
    </location>
</feature>
<dbReference type="PANTHER" id="PTHR22731:SF3">
    <property type="entry name" value="RIBONUCLEASES P_MRP PROTEIN SUBUNIT POP1"/>
    <property type="match status" value="1"/>
</dbReference>
<proteinExistence type="predicted"/>
<keyword evidence="2" id="KW-0819">tRNA processing</keyword>
<dbReference type="GO" id="GO:0005655">
    <property type="term" value="C:nucleolar ribonuclease P complex"/>
    <property type="evidence" value="ECO:0007669"/>
    <property type="project" value="EnsemblFungi"/>
</dbReference>
<feature type="domain" description="POPLD" evidence="6">
    <location>
        <begin position="490"/>
        <end position="565"/>
    </location>
</feature>
<dbReference type="InterPro" id="IPR039182">
    <property type="entry name" value="Pop1"/>
</dbReference>
<dbReference type="AlphaFoldDB" id="A0A1A0HE64"/>
<dbReference type="InterPro" id="IPR012590">
    <property type="entry name" value="POPLD_dom"/>
</dbReference>
<dbReference type="EMBL" id="LXTC01000002">
    <property type="protein sequence ID" value="OBA22280.1"/>
    <property type="molecule type" value="Genomic_DNA"/>
</dbReference>
<dbReference type="GO" id="GO:0001682">
    <property type="term" value="P:tRNA 5'-leader removal"/>
    <property type="evidence" value="ECO:0007669"/>
    <property type="project" value="EnsemblFungi"/>
</dbReference>
<organism evidence="7 8">
    <name type="scientific">Metschnikowia bicuspidata var. bicuspidata NRRL YB-4993</name>
    <dbReference type="NCBI Taxonomy" id="869754"/>
    <lineage>
        <taxon>Eukaryota</taxon>
        <taxon>Fungi</taxon>
        <taxon>Dikarya</taxon>
        <taxon>Ascomycota</taxon>
        <taxon>Saccharomycotina</taxon>
        <taxon>Pichiomycetes</taxon>
        <taxon>Metschnikowiaceae</taxon>
        <taxon>Metschnikowia</taxon>
    </lineage>
</organism>
<evidence type="ECO:0000256" key="3">
    <source>
        <dbReference type="ARBA" id="ARBA00023242"/>
    </source>
</evidence>
<dbReference type="OrthoDB" id="442863at2759"/>
<evidence type="ECO:0000256" key="4">
    <source>
        <dbReference type="SAM" id="Coils"/>
    </source>
</evidence>
<dbReference type="GO" id="GO:0004526">
    <property type="term" value="F:ribonuclease P activity"/>
    <property type="evidence" value="ECO:0007669"/>
    <property type="project" value="EnsemblFungi"/>
</dbReference>
<evidence type="ECO:0000256" key="2">
    <source>
        <dbReference type="ARBA" id="ARBA00022694"/>
    </source>
</evidence>
<keyword evidence="8" id="KW-1185">Reference proteome</keyword>
<dbReference type="GO" id="GO:0000172">
    <property type="term" value="C:ribonuclease MRP complex"/>
    <property type="evidence" value="ECO:0007669"/>
    <property type="project" value="EnsemblFungi"/>
</dbReference>
<dbReference type="InterPro" id="IPR009723">
    <property type="entry name" value="Pop1_N"/>
</dbReference>
<dbReference type="STRING" id="869754.A0A1A0HE64"/>
<evidence type="ECO:0000313" key="7">
    <source>
        <dbReference type="EMBL" id="OBA22280.1"/>
    </source>
</evidence>
<reference evidence="7 8" key="1">
    <citation type="submission" date="2016-05" db="EMBL/GenBank/DDBJ databases">
        <title>Comparative genomics of biotechnologically important yeasts.</title>
        <authorList>
            <consortium name="DOE Joint Genome Institute"/>
            <person name="Riley R."/>
            <person name="Haridas S."/>
            <person name="Wolfe K.H."/>
            <person name="Lopes M.R."/>
            <person name="Hittinger C.T."/>
            <person name="Goker M."/>
            <person name="Salamov A."/>
            <person name="Wisecaver J."/>
            <person name="Long T.M."/>
            <person name="Aerts A.L."/>
            <person name="Barry K."/>
            <person name="Choi C."/>
            <person name="Clum A."/>
            <person name="Coughlan A.Y."/>
            <person name="Deshpande S."/>
            <person name="Douglass A.P."/>
            <person name="Hanson S.J."/>
            <person name="Klenk H.-P."/>
            <person name="LaButti K."/>
            <person name="Lapidus A."/>
            <person name="Lindquist E."/>
            <person name="Lipzen A."/>
            <person name="Meier-kolthoff J.P."/>
            <person name="Ohm R.A."/>
            <person name="Otillar R.P."/>
            <person name="Pangilinan J."/>
            <person name="Peng Y."/>
            <person name="Rokas A."/>
            <person name="Rosa C.A."/>
            <person name="Scheuner C."/>
            <person name="Sibirny A.A."/>
            <person name="Slot J.C."/>
            <person name="Stielow J.B."/>
            <person name="Sun H."/>
            <person name="Kurtzman C.P."/>
            <person name="Blackwell M."/>
            <person name="Grigoriev I.V."/>
            <person name="Jeffries T.W."/>
        </authorList>
    </citation>
    <scope>NUCLEOTIDE SEQUENCE [LARGE SCALE GENOMIC DNA]</scope>
    <source>
        <strain evidence="7 8">NRRL YB-4993</strain>
    </source>
</reference>
<dbReference type="GO" id="GO:0000171">
    <property type="term" value="F:ribonuclease MRP activity"/>
    <property type="evidence" value="ECO:0007669"/>
    <property type="project" value="EnsemblFungi"/>
</dbReference>
<evidence type="ECO:0000259" key="5">
    <source>
        <dbReference type="Pfam" id="PF06978"/>
    </source>
</evidence>
<evidence type="ECO:0008006" key="9">
    <source>
        <dbReference type="Google" id="ProtNLM"/>
    </source>
</evidence>
<comment type="caution">
    <text evidence="7">The sequence shown here is derived from an EMBL/GenBank/DDBJ whole genome shotgun (WGS) entry which is preliminary data.</text>
</comment>
<dbReference type="GO" id="GO:0003723">
    <property type="term" value="F:RNA binding"/>
    <property type="evidence" value="ECO:0007669"/>
    <property type="project" value="EnsemblFungi"/>
</dbReference>